<feature type="compositionally biased region" description="Polar residues" evidence="1">
    <location>
        <begin position="314"/>
        <end position="350"/>
    </location>
</feature>
<feature type="region of interest" description="Disordered" evidence="1">
    <location>
        <begin position="90"/>
        <end position="120"/>
    </location>
</feature>
<dbReference type="EMBL" id="JAJSOF020000013">
    <property type="protein sequence ID" value="KAJ4443707.1"/>
    <property type="molecule type" value="Genomic_DNA"/>
</dbReference>
<evidence type="ECO:0000256" key="1">
    <source>
        <dbReference type="SAM" id="MobiDB-lite"/>
    </source>
</evidence>
<feature type="transmembrane region" description="Helical" evidence="2">
    <location>
        <begin position="21"/>
        <end position="40"/>
    </location>
</feature>
<evidence type="ECO:0000313" key="4">
    <source>
        <dbReference type="Proteomes" id="UP001148838"/>
    </source>
</evidence>
<keyword evidence="2" id="KW-1133">Transmembrane helix</keyword>
<evidence type="ECO:0000256" key="2">
    <source>
        <dbReference type="SAM" id="Phobius"/>
    </source>
</evidence>
<dbReference type="Proteomes" id="UP001148838">
    <property type="component" value="Unassembled WGS sequence"/>
</dbReference>
<evidence type="ECO:0000313" key="3">
    <source>
        <dbReference type="EMBL" id="KAJ4443707.1"/>
    </source>
</evidence>
<proteinExistence type="predicted"/>
<feature type="region of interest" description="Disordered" evidence="1">
    <location>
        <begin position="267"/>
        <end position="350"/>
    </location>
</feature>
<organism evidence="3 4">
    <name type="scientific">Periplaneta americana</name>
    <name type="common">American cockroach</name>
    <name type="synonym">Blatta americana</name>
    <dbReference type="NCBI Taxonomy" id="6978"/>
    <lineage>
        <taxon>Eukaryota</taxon>
        <taxon>Metazoa</taxon>
        <taxon>Ecdysozoa</taxon>
        <taxon>Arthropoda</taxon>
        <taxon>Hexapoda</taxon>
        <taxon>Insecta</taxon>
        <taxon>Pterygota</taxon>
        <taxon>Neoptera</taxon>
        <taxon>Polyneoptera</taxon>
        <taxon>Dictyoptera</taxon>
        <taxon>Blattodea</taxon>
        <taxon>Blattoidea</taxon>
        <taxon>Blattidae</taxon>
        <taxon>Blattinae</taxon>
        <taxon>Periplaneta</taxon>
    </lineage>
</organism>
<sequence>MGVTEKKSRDFIQNYSKSDTYVYKVGAPVMAMFLIWPPHYSSFPGYATIPTTTNQTLVISQLGVISNQPNILPAHSASTGAAKPTDMQKVLGSKSVGGNGGVLKGSGQQSSGPNSGYVVSQPQQLQTPTTAMLGTSQAQFLGPIQYTTCGGRTVQPNSQPMQFAPWQFAGASLPQGITWATTAPGGIQSPAALLTPNQIFIRGQQDGTGMFIQSPPPQIQSHNPTIATPAAMPSVQQMTGKPRQTMDMLTNIQPKTAVPRAQSNILPSVVGSPNIRPASSVSTQTGGSTQMNATSTQVQTQKAQTKVRTKPAVSRTSPAPGGTTQKADAANQTKPQAISPASQNQQMGGT</sequence>
<keyword evidence="4" id="KW-1185">Reference proteome</keyword>
<accession>A0ABQ8TCV0</accession>
<reference evidence="3 4" key="1">
    <citation type="journal article" date="2022" name="Allergy">
        <title>Genome assembly and annotation of Periplaneta americana reveal a comprehensive cockroach allergen profile.</title>
        <authorList>
            <person name="Wang L."/>
            <person name="Xiong Q."/>
            <person name="Saelim N."/>
            <person name="Wang L."/>
            <person name="Nong W."/>
            <person name="Wan A.T."/>
            <person name="Shi M."/>
            <person name="Liu X."/>
            <person name="Cao Q."/>
            <person name="Hui J.H.L."/>
            <person name="Sookrung N."/>
            <person name="Leung T.F."/>
            <person name="Tungtrongchitr A."/>
            <person name="Tsui S.K.W."/>
        </authorList>
    </citation>
    <scope>NUCLEOTIDE SEQUENCE [LARGE SCALE GENOMIC DNA]</scope>
    <source>
        <strain evidence="3">PWHHKU_190912</strain>
    </source>
</reference>
<feature type="non-terminal residue" evidence="3">
    <location>
        <position position="350"/>
    </location>
</feature>
<feature type="compositionally biased region" description="Low complexity" evidence="1">
    <location>
        <begin position="279"/>
        <end position="306"/>
    </location>
</feature>
<gene>
    <name evidence="3" type="ORF">ANN_05382</name>
</gene>
<comment type="caution">
    <text evidence="3">The sequence shown here is derived from an EMBL/GenBank/DDBJ whole genome shotgun (WGS) entry which is preliminary data.</text>
</comment>
<name>A0ABQ8TCV0_PERAM</name>
<feature type="compositionally biased region" description="Gly residues" evidence="1">
    <location>
        <begin position="95"/>
        <end position="104"/>
    </location>
</feature>
<protein>
    <submittedName>
        <fullName evidence="3">Uncharacterized protein</fullName>
    </submittedName>
</protein>
<keyword evidence="2" id="KW-0812">Transmembrane</keyword>
<feature type="compositionally biased region" description="Low complexity" evidence="1">
    <location>
        <begin position="105"/>
        <end position="116"/>
    </location>
</feature>
<keyword evidence="2" id="KW-0472">Membrane</keyword>